<proteinExistence type="predicted"/>
<name>A0A5A5THL2_9CHLR</name>
<evidence type="ECO:0000313" key="1">
    <source>
        <dbReference type="EMBL" id="GCF10454.1"/>
    </source>
</evidence>
<comment type="caution">
    <text evidence="1">The sequence shown here is derived from an EMBL/GenBank/DDBJ whole genome shotgun (WGS) entry which is preliminary data.</text>
</comment>
<dbReference type="EMBL" id="BIXY01000071">
    <property type="protein sequence ID" value="GCF10454.1"/>
    <property type="molecule type" value="Genomic_DNA"/>
</dbReference>
<accession>A0A5A5THL2</accession>
<sequence length="65" mass="7336">MYMKGKTNTFALIWSCGVRALLSHFYGIEVTGKVVLIKYLSVLLFMSEKIAKDGRATDTEHSYSD</sequence>
<evidence type="ECO:0000313" key="2">
    <source>
        <dbReference type="Proteomes" id="UP000322530"/>
    </source>
</evidence>
<reference evidence="1 2" key="1">
    <citation type="submission" date="2019-01" db="EMBL/GenBank/DDBJ databases">
        <title>Draft genome sequence of Dictyobacter sp. Uno17.</title>
        <authorList>
            <person name="Wang C.M."/>
            <person name="Zheng Y."/>
            <person name="Sakai Y."/>
            <person name="Abe K."/>
            <person name="Yokota A."/>
            <person name="Yabe S."/>
        </authorList>
    </citation>
    <scope>NUCLEOTIDE SEQUENCE [LARGE SCALE GENOMIC DNA]</scope>
    <source>
        <strain evidence="1 2">Uno17</strain>
    </source>
</reference>
<keyword evidence="2" id="KW-1185">Reference proteome</keyword>
<dbReference type="Proteomes" id="UP000322530">
    <property type="component" value="Unassembled WGS sequence"/>
</dbReference>
<protein>
    <submittedName>
        <fullName evidence="1">Uncharacterized protein</fullName>
    </submittedName>
</protein>
<organism evidence="1 2">
    <name type="scientific">Dictyobacter arantiisoli</name>
    <dbReference type="NCBI Taxonomy" id="2014874"/>
    <lineage>
        <taxon>Bacteria</taxon>
        <taxon>Bacillati</taxon>
        <taxon>Chloroflexota</taxon>
        <taxon>Ktedonobacteria</taxon>
        <taxon>Ktedonobacterales</taxon>
        <taxon>Dictyobacteraceae</taxon>
        <taxon>Dictyobacter</taxon>
    </lineage>
</organism>
<gene>
    <name evidence="1" type="ORF">KDI_40180</name>
</gene>
<dbReference type="AlphaFoldDB" id="A0A5A5THL2"/>